<dbReference type="Pfam" id="PF01541">
    <property type="entry name" value="GIY-YIG"/>
    <property type="match status" value="1"/>
</dbReference>
<reference evidence="3" key="1">
    <citation type="submission" date="2017-09" db="EMBL/GenBank/DDBJ databases">
        <title>Depth-based differentiation of microbial function through sediment-hosted aquifers and enrichment of novel symbionts in the deep terrestrial subsurface.</title>
        <authorList>
            <person name="Probst A.J."/>
            <person name="Ladd B."/>
            <person name="Jarett J.K."/>
            <person name="Geller-Mcgrath D.E."/>
            <person name="Sieber C.M.K."/>
            <person name="Emerson J.B."/>
            <person name="Anantharaman K."/>
            <person name="Thomas B.C."/>
            <person name="Malmstrom R."/>
            <person name="Stieglmeier M."/>
            <person name="Klingl A."/>
            <person name="Woyke T."/>
            <person name="Ryan C.M."/>
            <person name="Banfield J.F."/>
        </authorList>
    </citation>
    <scope>NUCLEOTIDE SEQUENCE [LARGE SCALE GENOMIC DNA]</scope>
</reference>
<evidence type="ECO:0000313" key="3">
    <source>
        <dbReference type="Proteomes" id="UP000231407"/>
    </source>
</evidence>
<evidence type="ECO:0000313" key="2">
    <source>
        <dbReference type="EMBL" id="PIU73770.1"/>
    </source>
</evidence>
<proteinExistence type="predicted"/>
<dbReference type="PROSITE" id="PS50164">
    <property type="entry name" value="GIY_YIG"/>
    <property type="match status" value="1"/>
</dbReference>
<sequence length="66" mass="7869">MKKIVPCVYIVTNKTNHVLYVGVTNNLLRRIYEHREKQIKAGSRLKKMMLVEKFNSDWKDLYSTLI</sequence>
<accession>A0A2M7AT18</accession>
<dbReference type="AlphaFoldDB" id="A0A2M7AT18"/>
<protein>
    <recommendedName>
        <fullName evidence="1">GIY-YIG domain-containing protein</fullName>
    </recommendedName>
</protein>
<dbReference type="InterPro" id="IPR000305">
    <property type="entry name" value="GIY-YIG_endonuc"/>
</dbReference>
<dbReference type="EMBL" id="PEWA01000008">
    <property type="protein sequence ID" value="PIU73770.1"/>
    <property type="molecule type" value="Genomic_DNA"/>
</dbReference>
<comment type="caution">
    <text evidence="2">The sequence shown here is derived from an EMBL/GenBank/DDBJ whole genome shotgun (WGS) entry which is preliminary data.</text>
</comment>
<dbReference type="InterPro" id="IPR035901">
    <property type="entry name" value="GIY-YIG_endonuc_sf"/>
</dbReference>
<dbReference type="Gene3D" id="3.40.1440.10">
    <property type="entry name" value="GIY-YIG endonuclease"/>
    <property type="match status" value="1"/>
</dbReference>
<dbReference type="Proteomes" id="UP000231407">
    <property type="component" value="Unassembled WGS sequence"/>
</dbReference>
<gene>
    <name evidence="2" type="ORF">COS78_00515</name>
</gene>
<feature type="domain" description="GIY-YIG" evidence="1">
    <location>
        <begin position="4"/>
        <end position="66"/>
    </location>
</feature>
<organism evidence="2 3">
    <name type="scientific">Candidatus Shapirobacteria bacterium CG06_land_8_20_14_3_00_40_12</name>
    <dbReference type="NCBI Taxonomy" id="1974881"/>
    <lineage>
        <taxon>Bacteria</taxon>
        <taxon>Candidatus Shapironibacteriota</taxon>
    </lineage>
</organism>
<name>A0A2M7AT18_9BACT</name>
<evidence type="ECO:0000259" key="1">
    <source>
        <dbReference type="PROSITE" id="PS50164"/>
    </source>
</evidence>
<dbReference type="SUPFAM" id="SSF82771">
    <property type="entry name" value="GIY-YIG endonuclease"/>
    <property type="match status" value="1"/>
</dbReference>